<keyword evidence="3" id="KW-1185">Reference proteome</keyword>
<evidence type="ECO:0000313" key="3">
    <source>
        <dbReference type="Proteomes" id="UP000887159"/>
    </source>
</evidence>
<dbReference type="Proteomes" id="UP000887159">
    <property type="component" value="Unassembled WGS sequence"/>
</dbReference>
<accession>A0A8X6RJW3</accession>
<protein>
    <submittedName>
        <fullName evidence="2">Uncharacterized protein</fullName>
    </submittedName>
</protein>
<evidence type="ECO:0000256" key="1">
    <source>
        <dbReference type="SAM" id="MobiDB-lite"/>
    </source>
</evidence>
<reference evidence="2" key="1">
    <citation type="submission" date="2020-08" db="EMBL/GenBank/DDBJ databases">
        <title>Multicomponent nature underlies the extraordinary mechanical properties of spider dragline silk.</title>
        <authorList>
            <person name="Kono N."/>
            <person name="Nakamura H."/>
            <person name="Mori M."/>
            <person name="Yoshida Y."/>
            <person name="Ohtoshi R."/>
            <person name="Malay A.D."/>
            <person name="Moran D.A.P."/>
            <person name="Tomita M."/>
            <person name="Numata K."/>
            <person name="Arakawa K."/>
        </authorList>
    </citation>
    <scope>NUCLEOTIDE SEQUENCE</scope>
</reference>
<comment type="caution">
    <text evidence="2">The sequence shown here is derived from an EMBL/GenBank/DDBJ whole genome shotgun (WGS) entry which is preliminary data.</text>
</comment>
<evidence type="ECO:0000313" key="2">
    <source>
        <dbReference type="EMBL" id="GFX92916.1"/>
    </source>
</evidence>
<name>A0A8X6RJW3_TRICX</name>
<sequence length="122" mass="13782">MRLRQNSAAIAESPNRDTKDGRKSIHRVQCLTVKADSGKRKLIEKIESSQLGFPCWESRANKMLTACLDLVLNAVEVTFNDQFPTLKRSSENTAVNTIVFRDSPVIRKDFLLGWVAMSELNN</sequence>
<organism evidence="2 3">
    <name type="scientific">Trichonephila clavipes</name>
    <name type="common">Golden silk orbweaver</name>
    <name type="synonym">Nephila clavipes</name>
    <dbReference type="NCBI Taxonomy" id="2585209"/>
    <lineage>
        <taxon>Eukaryota</taxon>
        <taxon>Metazoa</taxon>
        <taxon>Ecdysozoa</taxon>
        <taxon>Arthropoda</taxon>
        <taxon>Chelicerata</taxon>
        <taxon>Arachnida</taxon>
        <taxon>Araneae</taxon>
        <taxon>Araneomorphae</taxon>
        <taxon>Entelegynae</taxon>
        <taxon>Araneoidea</taxon>
        <taxon>Nephilidae</taxon>
        <taxon>Trichonephila</taxon>
    </lineage>
</organism>
<dbReference type="EMBL" id="BMAU01021170">
    <property type="protein sequence ID" value="GFX92916.1"/>
    <property type="molecule type" value="Genomic_DNA"/>
</dbReference>
<feature type="region of interest" description="Disordered" evidence="1">
    <location>
        <begin position="1"/>
        <end position="24"/>
    </location>
</feature>
<gene>
    <name evidence="2" type="ORF">TNCV_914661</name>
</gene>
<proteinExistence type="predicted"/>
<dbReference type="AlphaFoldDB" id="A0A8X6RJW3"/>
<feature type="compositionally biased region" description="Basic and acidic residues" evidence="1">
    <location>
        <begin position="14"/>
        <end position="23"/>
    </location>
</feature>